<proteinExistence type="predicted"/>
<evidence type="ECO:0000313" key="2">
    <source>
        <dbReference type="EMBL" id="KFD68523.1"/>
    </source>
</evidence>
<organism evidence="2">
    <name type="scientific">Trichuris suis</name>
    <name type="common">pig whipworm</name>
    <dbReference type="NCBI Taxonomy" id="68888"/>
    <lineage>
        <taxon>Eukaryota</taxon>
        <taxon>Metazoa</taxon>
        <taxon>Ecdysozoa</taxon>
        <taxon>Nematoda</taxon>
        <taxon>Enoplea</taxon>
        <taxon>Dorylaimia</taxon>
        <taxon>Trichinellida</taxon>
        <taxon>Trichuridae</taxon>
        <taxon>Trichuris</taxon>
    </lineage>
</organism>
<dbReference type="SUPFAM" id="SSF75704">
    <property type="entry name" value="Mitotic arrest deficient-like 1, Mad1"/>
    <property type="match status" value="1"/>
</dbReference>
<name>A0A085NGC7_9BILA</name>
<dbReference type="EMBL" id="KL367504">
    <property type="protein sequence ID" value="KFD68523.1"/>
    <property type="molecule type" value="Genomic_DNA"/>
</dbReference>
<protein>
    <submittedName>
        <fullName evidence="2">Uncharacterized protein</fullName>
    </submittedName>
</protein>
<gene>
    <name evidence="2" type="ORF">M514_19349</name>
</gene>
<sequence length="90" mass="10017">MQRLLGSSASVHPVQCELSWPPNETVSVQGLAEIANKILEAMPMPVAAVQENKTDDVRQLRQEIEKLKRQIPRLQPSATHRKTNGAPPVR</sequence>
<accession>A0A085NGC7</accession>
<feature type="region of interest" description="Disordered" evidence="1">
    <location>
        <begin position="70"/>
        <end position="90"/>
    </location>
</feature>
<dbReference type="AlphaFoldDB" id="A0A085NGC7"/>
<evidence type="ECO:0000256" key="1">
    <source>
        <dbReference type="SAM" id="MobiDB-lite"/>
    </source>
</evidence>
<dbReference type="Proteomes" id="UP000030758">
    <property type="component" value="Unassembled WGS sequence"/>
</dbReference>
<reference evidence="2" key="1">
    <citation type="journal article" date="2014" name="Nat. Genet.">
        <title>Genome and transcriptome of the porcine whipworm Trichuris suis.</title>
        <authorList>
            <person name="Jex A.R."/>
            <person name="Nejsum P."/>
            <person name="Schwarz E.M."/>
            <person name="Hu L."/>
            <person name="Young N.D."/>
            <person name="Hall R.S."/>
            <person name="Korhonen P.K."/>
            <person name="Liao S."/>
            <person name="Thamsborg S."/>
            <person name="Xia J."/>
            <person name="Xu P."/>
            <person name="Wang S."/>
            <person name="Scheerlinck J.P."/>
            <person name="Hofmann A."/>
            <person name="Sternberg P.W."/>
            <person name="Wang J."/>
            <person name="Gasser R.B."/>
        </authorList>
    </citation>
    <scope>NUCLEOTIDE SEQUENCE [LARGE SCALE GENOMIC DNA]</scope>
    <source>
        <strain evidence="2">DCEP-RM93F</strain>
    </source>
</reference>